<organism evidence="2 3">
    <name type="scientific">Oryza sativa subsp. indica</name>
    <name type="common">Rice</name>
    <dbReference type="NCBI Taxonomy" id="39946"/>
    <lineage>
        <taxon>Eukaryota</taxon>
        <taxon>Viridiplantae</taxon>
        <taxon>Streptophyta</taxon>
        <taxon>Embryophyta</taxon>
        <taxon>Tracheophyta</taxon>
        <taxon>Spermatophyta</taxon>
        <taxon>Magnoliopsida</taxon>
        <taxon>Liliopsida</taxon>
        <taxon>Poales</taxon>
        <taxon>Poaceae</taxon>
        <taxon>BOP clade</taxon>
        <taxon>Oryzoideae</taxon>
        <taxon>Oryzeae</taxon>
        <taxon>Oryzinae</taxon>
        <taxon>Oryza</taxon>
        <taxon>Oryza sativa</taxon>
    </lineage>
</organism>
<accession>B8B3U1</accession>
<dbReference type="HOGENOM" id="CLU_057412_0_0_1"/>
<feature type="compositionally biased region" description="Low complexity" evidence="1">
    <location>
        <begin position="202"/>
        <end position="217"/>
    </location>
</feature>
<evidence type="ECO:0000313" key="3">
    <source>
        <dbReference type="Proteomes" id="UP000007015"/>
    </source>
</evidence>
<evidence type="ECO:0000256" key="1">
    <source>
        <dbReference type="SAM" id="MobiDB-lite"/>
    </source>
</evidence>
<evidence type="ECO:0000313" key="2">
    <source>
        <dbReference type="EMBL" id="EEC80832.1"/>
    </source>
</evidence>
<dbReference type="AlphaFoldDB" id="B8B3U1"/>
<dbReference type="InterPro" id="IPR053253">
    <property type="entry name" value="Sex_diff_modulator"/>
</dbReference>
<feature type="compositionally biased region" description="Basic and acidic residues" evidence="1">
    <location>
        <begin position="134"/>
        <end position="186"/>
    </location>
</feature>
<name>B8B3U1_ORYSI</name>
<feature type="region of interest" description="Disordered" evidence="1">
    <location>
        <begin position="101"/>
        <end position="217"/>
    </location>
</feature>
<gene>
    <name evidence="2" type="ORF">OsI_23432</name>
</gene>
<dbReference type="Proteomes" id="UP000007015">
    <property type="component" value="Chromosome 6"/>
</dbReference>
<reference evidence="2 3" key="1">
    <citation type="journal article" date="2005" name="PLoS Biol.">
        <title>The genomes of Oryza sativa: a history of duplications.</title>
        <authorList>
            <person name="Yu J."/>
            <person name="Wang J."/>
            <person name="Lin W."/>
            <person name="Li S."/>
            <person name="Li H."/>
            <person name="Zhou J."/>
            <person name="Ni P."/>
            <person name="Dong W."/>
            <person name="Hu S."/>
            <person name="Zeng C."/>
            <person name="Zhang J."/>
            <person name="Zhang Y."/>
            <person name="Li R."/>
            <person name="Xu Z."/>
            <person name="Li S."/>
            <person name="Li X."/>
            <person name="Zheng H."/>
            <person name="Cong L."/>
            <person name="Lin L."/>
            <person name="Yin J."/>
            <person name="Geng J."/>
            <person name="Li G."/>
            <person name="Shi J."/>
            <person name="Liu J."/>
            <person name="Lv H."/>
            <person name="Li J."/>
            <person name="Wang J."/>
            <person name="Deng Y."/>
            <person name="Ran L."/>
            <person name="Shi X."/>
            <person name="Wang X."/>
            <person name="Wu Q."/>
            <person name="Li C."/>
            <person name="Ren X."/>
            <person name="Wang J."/>
            <person name="Wang X."/>
            <person name="Li D."/>
            <person name="Liu D."/>
            <person name="Zhang X."/>
            <person name="Ji Z."/>
            <person name="Zhao W."/>
            <person name="Sun Y."/>
            <person name="Zhang Z."/>
            <person name="Bao J."/>
            <person name="Han Y."/>
            <person name="Dong L."/>
            <person name="Ji J."/>
            <person name="Chen P."/>
            <person name="Wu S."/>
            <person name="Liu J."/>
            <person name="Xiao Y."/>
            <person name="Bu D."/>
            <person name="Tan J."/>
            <person name="Yang L."/>
            <person name="Ye C."/>
            <person name="Zhang J."/>
            <person name="Xu J."/>
            <person name="Zhou Y."/>
            <person name="Yu Y."/>
            <person name="Zhang B."/>
            <person name="Zhuang S."/>
            <person name="Wei H."/>
            <person name="Liu B."/>
            <person name="Lei M."/>
            <person name="Yu H."/>
            <person name="Li Y."/>
            <person name="Xu H."/>
            <person name="Wei S."/>
            <person name="He X."/>
            <person name="Fang L."/>
            <person name="Zhang Z."/>
            <person name="Zhang Y."/>
            <person name="Huang X."/>
            <person name="Su Z."/>
            <person name="Tong W."/>
            <person name="Li J."/>
            <person name="Tong Z."/>
            <person name="Li S."/>
            <person name="Ye J."/>
            <person name="Wang L."/>
            <person name="Fang L."/>
            <person name="Lei T."/>
            <person name="Chen C."/>
            <person name="Chen H."/>
            <person name="Xu Z."/>
            <person name="Li H."/>
            <person name="Huang H."/>
            <person name="Zhang F."/>
            <person name="Xu H."/>
            <person name="Li N."/>
            <person name="Zhao C."/>
            <person name="Li S."/>
            <person name="Dong L."/>
            <person name="Huang Y."/>
            <person name="Li L."/>
            <person name="Xi Y."/>
            <person name="Qi Q."/>
            <person name="Li W."/>
            <person name="Zhang B."/>
            <person name="Hu W."/>
            <person name="Zhang Y."/>
            <person name="Tian X."/>
            <person name="Jiao Y."/>
            <person name="Liang X."/>
            <person name="Jin J."/>
            <person name="Gao L."/>
            <person name="Zheng W."/>
            <person name="Hao B."/>
            <person name="Liu S."/>
            <person name="Wang W."/>
            <person name="Yuan L."/>
            <person name="Cao M."/>
            <person name="McDermott J."/>
            <person name="Samudrala R."/>
            <person name="Wang J."/>
            <person name="Wong G.K."/>
            <person name="Yang H."/>
        </authorList>
    </citation>
    <scope>NUCLEOTIDE SEQUENCE [LARGE SCALE GENOMIC DNA]</scope>
    <source>
        <strain evidence="3">cv. 93-11</strain>
    </source>
</reference>
<dbReference type="OMA" id="MHERTDE"/>
<protein>
    <submittedName>
        <fullName evidence="2">Uncharacterized protein</fullName>
    </submittedName>
</protein>
<dbReference type="EMBL" id="CM000131">
    <property type="protein sequence ID" value="EEC80832.1"/>
    <property type="molecule type" value="Genomic_DNA"/>
</dbReference>
<sequence length="449" mass="50028">MHGRTDEAAAKVIGRKCAIYYVEEYSRRGNYNRTYDMWVWTDEPRAIPRGGSFASTDADEEGLPTDIPLPEMDPLRNPPPSEPKNGWTYNVLDDGIRFKEYPLPCRAEPDPARGPDDEDDDKEDYSRSRHRSRSLWDRISGRSSSRSRELDRRDGQRRDQERRGRSRGKERYDHRSRSHRSREPSEVRPPFPSQSGSRVDHVPVSPLSSSTPATASPCKLPATLHNPSPDGDAAAVLIVTSASAQTTHQADSLLSSQGREDVLEILESHLDPMLHEAAVNHFIYSPDTNSPRVSAPVFVTSFAGPTAAPTLSSPAAAKDSQIDEFINDIATPIQPPLLPTPDVNVRKPSRVKVKIPAIASAQRHSERLLRKRRANAKFESFAQEILSKKFGIMNDSASFDDNVKKLYLQRYKKPLSPASLKTIADLVEKGGCKAIRLKVPKKKASVAPL</sequence>
<dbReference type="Gramene" id="BGIOSGA021003-TA">
    <property type="protein sequence ID" value="BGIOSGA021003-PA"/>
    <property type="gene ID" value="BGIOSGA021003"/>
</dbReference>
<feature type="region of interest" description="Disordered" evidence="1">
    <location>
        <begin position="50"/>
        <end position="89"/>
    </location>
</feature>
<proteinExistence type="predicted"/>
<keyword evidence="3" id="KW-1185">Reference proteome</keyword>
<dbReference type="PANTHER" id="PTHR33087">
    <property type="entry name" value="OS07G0539200 PROTEIN"/>
    <property type="match status" value="1"/>
</dbReference>
<dbReference type="PANTHER" id="PTHR33087:SF31">
    <property type="entry name" value="OS06G0482850 PROTEIN"/>
    <property type="match status" value="1"/>
</dbReference>